<dbReference type="PANTHER" id="PTHR37867:SF1">
    <property type="entry name" value="CHROMOSOME 16 OPEN READING FRAME 86"/>
    <property type="match status" value="1"/>
</dbReference>
<accession>V8NI97</accession>
<evidence type="ECO:0000313" key="2">
    <source>
        <dbReference type="EMBL" id="ETE61368.1"/>
    </source>
</evidence>
<evidence type="ECO:0000256" key="1">
    <source>
        <dbReference type="SAM" id="MobiDB-lite"/>
    </source>
</evidence>
<gene>
    <name evidence="2" type="ORF">L345_12878</name>
</gene>
<organism evidence="2 3">
    <name type="scientific">Ophiophagus hannah</name>
    <name type="common">King cobra</name>
    <name type="synonym">Naja hannah</name>
    <dbReference type="NCBI Taxonomy" id="8665"/>
    <lineage>
        <taxon>Eukaryota</taxon>
        <taxon>Metazoa</taxon>
        <taxon>Chordata</taxon>
        <taxon>Craniata</taxon>
        <taxon>Vertebrata</taxon>
        <taxon>Euteleostomi</taxon>
        <taxon>Lepidosauria</taxon>
        <taxon>Squamata</taxon>
        <taxon>Bifurcata</taxon>
        <taxon>Unidentata</taxon>
        <taxon>Episquamata</taxon>
        <taxon>Toxicofera</taxon>
        <taxon>Serpentes</taxon>
        <taxon>Colubroidea</taxon>
        <taxon>Elapidae</taxon>
        <taxon>Elapinae</taxon>
        <taxon>Ophiophagus</taxon>
    </lineage>
</organism>
<dbReference type="Proteomes" id="UP000018936">
    <property type="component" value="Unassembled WGS sequence"/>
</dbReference>
<dbReference type="InterPro" id="IPR031516">
    <property type="entry name" value="DUF4691"/>
</dbReference>
<feature type="non-terminal residue" evidence="2">
    <location>
        <position position="1"/>
    </location>
</feature>
<dbReference type="PANTHER" id="PTHR37867">
    <property type="entry name" value="CHROMOSOME 16 OPEN READING FRAME 86"/>
    <property type="match status" value="1"/>
</dbReference>
<keyword evidence="3" id="KW-1185">Reference proteome</keyword>
<evidence type="ECO:0000313" key="3">
    <source>
        <dbReference type="Proteomes" id="UP000018936"/>
    </source>
</evidence>
<dbReference type="EMBL" id="AZIM01003964">
    <property type="protein sequence ID" value="ETE61368.1"/>
    <property type="molecule type" value="Genomic_DNA"/>
</dbReference>
<evidence type="ECO:0008006" key="4">
    <source>
        <dbReference type="Google" id="ProtNLM"/>
    </source>
</evidence>
<feature type="region of interest" description="Disordered" evidence="1">
    <location>
        <begin position="145"/>
        <end position="189"/>
    </location>
</feature>
<dbReference type="AlphaFoldDB" id="V8NI97"/>
<sequence>MHTIVSAISVSSSSSFPIWQLMSTCARSPNEKKLGGKTNIPHFLFQLAAALENPTIKSLEWHEDGKAINLHAKLYVEEVQQHQDLFPELKNLKSAPVLQAWLTNYGFKARMTKTDSDMLTFQHADFKKLPPRAEEAESVKVEASLLLKQPKKSKKRKSTQETTPVPPAAPGTSLPPESATTEKKSQRLRPLYQYINYDNPEMNRPSDKEYDLPPMEAPSTQENKTGTIELRTTLSIAVAEEKGKELRSLPSATSGAVVKTEVDKSTQVDIDKMLSVCAAHLVPPLSPQNK</sequence>
<proteinExistence type="predicted"/>
<name>V8NI97_OPHHA</name>
<comment type="caution">
    <text evidence="2">The sequence shown here is derived from an EMBL/GenBank/DDBJ whole genome shotgun (WGS) entry which is preliminary data.</text>
</comment>
<reference evidence="2 3" key="1">
    <citation type="journal article" date="2013" name="Proc. Natl. Acad. Sci. U.S.A.">
        <title>The king cobra genome reveals dynamic gene evolution and adaptation in the snake venom system.</title>
        <authorList>
            <person name="Vonk F.J."/>
            <person name="Casewell N.R."/>
            <person name="Henkel C.V."/>
            <person name="Heimberg A.M."/>
            <person name="Jansen H.J."/>
            <person name="McCleary R.J."/>
            <person name="Kerkkamp H.M."/>
            <person name="Vos R.A."/>
            <person name="Guerreiro I."/>
            <person name="Calvete J.J."/>
            <person name="Wuster W."/>
            <person name="Woods A.E."/>
            <person name="Logan J.M."/>
            <person name="Harrison R.A."/>
            <person name="Castoe T.A."/>
            <person name="de Koning A.P."/>
            <person name="Pollock D.D."/>
            <person name="Yandell M."/>
            <person name="Calderon D."/>
            <person name="Renjifo C."/>
            <person name="Currier R.B."/>
            <person name="Salgado D."/>
            <person name="Pla D."/>
            <person name="Sanz L."/>
            <person name="Hyder A.S."/>
            <person name="Ribeiro J.M."/>
            <person name="Arntzen J.W."/>
            <person name="van den Thillart G.E."/>
            <person name="Boetzer M."/>
            <person name="Pirovano W."/>
            <person name="Dirks R.P."/>
            <person name="Spaink H.P."/>
            <person name="Duboule D."/>
            <person name="McGlinn E."/>
            <person name="Kini R.M."/>
            <person name="Richardson M.K."/>
        </authorList>
    </citation>
    <scope>NUCLEOTIDE SEQUENCE</scope>
    <source>
        <tissue evidence="2">Blood</tissue>
    </source>
</reference>
<protein>
    <recommendedName>
        <fullName evidence="4">HSF-type DNA-binding domain-containing protein</fullName>
    </recommendedName>
</protein>
<dbReference type="OrthoDB" id="9389802at2759"/>